<keyword evidence="3" id="KW-0597">Phosphoprotein</keyword>
<dbReference type="PRINTS" id="PR00344">
    <property type="entry name" value="BCTRLSENSOR"/>
</dbReference>
<evidence type="ECO:0000256" key="7">
    <source>
        <dbReference type="SAM" id="Phobius"/>
    </source>
</evidence>
<dbReference type="EMBL" id="JACHGW010000001">
    <property type="protein sequence ID" value="MBB6048447.1"/>
    <property type="molecule type" value="Genomic_DNA"/>
</dbReference>
<reference evidence="9 10" key="1">
    <citation type="submission" date="2020-08" db="EMBL/GenBank/DDBJ databases">
        <title>Genomic Encyclopedia of Type Strains, Phase IV (KMG-IV): sequencing the most valuable type-strain genomes for metagenomic binning, comparative biology and taxonomic classification.</title>
        <authorList>
            <person name="Goeker M."/>
        </authorList>
    </citation>
    <scope>NUCLEOTIDE SEQUENCE [LARGE SCALE GENOMIC DNA]</scope>
    <source>
        <strain evidence="9 10">DSM 23562</strain>
    </source>
</reference>
<evidence type="ECO:0000256" key="1">
    <source>
        <dbReference type="ARBA" id="ARBA00000085"/>
    </source>
</evidence>
<organism evidence="9 10">
    <name type="scientific">Armatimonas rosea</name>
    <dbReference type="NCBI Taxonomy" id="685828"/>
    <lineage>
        <taxon>Bacteria</taxon>
        <taxon>Bacillati</taxon>
        <taxon>Armatimonadota</taxon>
        <taxon>Armatimonadia</taxon>
        <taxon>Armatimonadales</taxon>
        <taxon>Armatimonadaceae</taxon>
        <taxon>Armatimonas</taxon>
    </lineage>
</organism>
<dbReference type="InterPro" id="IPR036097">
    <property type="entry name" value="HisK_dim/P_sf"/>
</dbReference>
<dbReference type="CDD" id="cd00082">
    <property type="entry name" value="HisKA"/>
    <property type="match status" value="1"/>
</dbReference>
<keyword evidence="6" id="KW-0902">Two-component regulatory system</keyword>
<dbReference type="PANTHER" id="PTHR43711:SF1">
    <property type="entry name" value="HISTIDINE KINASE 1"/>
    <property type="match status" value="1"/>
</dbReference>
<comment type="catalytic activity">
    <reaction evidence="1">
        <text>ATP + protein L-histidine = ADP + protein N-phospho-L-histidine.</text>
        <dbReference type="EC" id="2.7.13.3"/>
    </reaction>
</comment>
<evidence type="ECO:0000259" key="8">
    <source>
        <dbReference type="PROSITE" id="PS50109"/>
    </source>
</evidence>
<evidence type="ECO:0000256" key="5">
    <source>
        <dbReference type="ARBA" id="ARBA00022777"/>
    </source>
</evidence>
<evidence type="ECO:0000256" key="6">
    <source>
        <dbReference type="ARBA" id="ARBA00023012"/>
    </source>
</evidence>
<keyword evidence="4" id="KW-0808">Transferase</keyword>
<evidence type="ECO:0000313" key="9">
    <source>
        <dbReference type="EMBL" id="MBB6048447.1"/>
    </source>
</evidence>
<dbReference type="SMART" id="SM00388">
    <property type="entry name" value="HisKA"/>
    <property type="match status" value="1"/>
</dbReference>
<dbReference type="SUPFAM" id="SSF47384">
    <property type="entry name" value="Homodimeric domain of signal transducing histidine kinase"/>
    <property type="match status" value="1"/>
</dbReference>
<dbReference type="PROSITE" id="PS50109">
    <property type="entry name" value="HIS_KIN"/>
    <property type="match status" value="1"/>
</dbReference>
<protein>
    <recommendedName>
        <fullName evidence="2">histidine kinase</fullName>
        <ecNumber evidence="2">2.7.13.3</ecNumber>
    </recommendedName>
</protein>
<gene>
    <name evidence="9" type="ORF">HNQ39_000209</name>
</gene>
<dbReference type="GO" id="GO:0000155">
    <property type="term" value="F:phosphorelay sensor kinase activity"/>
    <property type="evidence" value="ECO:0007669"/>
    <property type="project" value="InterPro"/>
</dbReference>
<dbReference type="Gene3D" id="1.10.287.130">
    <property type="match status" value="1"/>
</dbReference>
<keyword evidence="7" id="KW-1133">Transmembrane helix</keyword>
<dbReference type="FunFam" id="3.30.565.10:FF:000006">
    <property type="entry name" value="Sensor histidine kinase WalK"/>
    <property type="match status" value="1"/>
</dbReference>
<dbReference type="InterPro" id="IPR036890">
    <property type="entry name" value="HATPase_C_sf"/>
</dbReference>
<dbReference type="SUPFAM" id="SSF55874">
    <property type="entry name" value="ATPase domain of HSP90 chaperone/DNA topoisomerase II/histidine kinase"/>
    <property type="match status" value="1"/>
</dbReference>
<evidence type="ECO:0000313" key="10">
    <source>
        <dbReference type="Proteomes" id="UP000520814"/>
    </source>
</evidence>
<dbReference type="InterPro" id="IPR050736">
    <property type="entry name" value="Sensor_HK_Regulatory"/>
</dbReference>
<dbReference type="Gene3D" id="3.30.450.20">
    <property type="entry name" value="PAS domain"/>
    <property type="match status" value="1"/>
</dbReference>
<dbReference type="EC" id="2.7.13.3" evidence="2"/>
<dbReference type="InterPro" id="IPR005467">
    <property type="entry name" value="His_kinase_dom"/>
</dbReference>
<accession>A0A7W9SKT5</accession>
<dbReference type="PANTHER" id="PTHR43711">
    <property type="entry name" value="TWO-COMPONENT HISTIDINE KINASE"/>
    <property type="match status" value="1"/>
</dbReference>
<dbReference type="Gene3D" id="3.30.565.10">
    <property type="entry name" value="Histidine kinase-like ATPase, C-terminal domain"/>
    <property type="match status" value="1"/>
</dbReference>
<keyword evidence="5 9" id="KW-0418">Kinase</keyword>
<evidence type="ECO:0000256" key="3">
    <source>
        <dbReference type="ARBA" id="ARBA00022553"/>
    </source>
</evidence>
<keyword evidence="10" id="KW-1185">Reference proteome</keyword>
<dbReference type="AlphaFoldDB" id="A0A7W9SKT5"/>
<name>A0A7W9SKT5_ARMRO</name>
<evidence type="ECO:0000256" key="2">
    <source>
        <dbReference type="ARBA" id="ARBA00012438"/>
    </source>
</evidence>
<feature type="transmembrane region" description="Helical" evidence="7">
    <location>
        <begin position="21"/>
        <end position="43"/>
    </location>
</feature>
<sequence>MLNFFRELTHRPLNRSQREPLLVSILLLSAFIGMGFYIVSALMSARSLREQNALRRNATLAVIYSKIVSSDVRDSLSLIHSFEDRFFEKKIQLTKKEQDALAQYSEISPRLYQATVLSAEGECLYSTDPRFAHFLVDSLHRAGFPQNPHLPLIESLENIPTFFSPVPRRNPQGYLVTSFRPEGFSLWLADFAITGTQVFIIQRDGQVIVSTNTEERWKQVPLNYEPLHRARKGLSDATIDQHPFMARRALVGFAPIPETQWCLLVVQNEVDAYNEEDFPVINLTRTTAPLLLFLPFAAWMTLNRYHKQLRKAQELSFHNERLHVFAQAKSDLLANVSHDLKTPIASLQLSLGSLHDPELAHQPERLQAYALLLEQELGRLSSKVRNLLDMSRLEHIPPDSGAPLLELSEVVGDALERMRPLLAEHALRIDFPAEPLFTECDPERLVTVVINLLENAIRYTPPGSPLFLSASTTDQTLCFTLRDSGPGIPEEFHPFLFEKFYRVPGQQLHGTGLGLAICKSIIEAQGGTITVSSPPEGGAAFTVTLPRYEMEPPE</sequence>
<evidence type="ECO:0000256" key="4">
    <source>
        <dbReference type="ARBA" id="ARBA00022679"/>
    </source>
</evidence>
<dbReference type="InterPro" id="IPR003661">
    <property type="entry name" value="HisK_dim/P_dom"/>
</dbReference>
<keyword evidence="7" id="KW-0472">Membrane</keyword>
<comment type="caution">
    <text evidence="9">The sequence shown here is derived from an EMBL/GenBank/DDBJ whole genome shotgun (WGS) entry which is preliminary data.</text>
</comment>
<dbReference type="Pfam" id="PF00512">
    <property type="entry name" value="HisKA"/>
    <property type="match status" value="1"/>
</dbReference>
<dbReference type="Pfam" id="PF02518">
    <property type="entry name" value="HATPase_c"/>
    <property type="match status" value="1"/>
</dbReference>
<dbReference type="InterPro" id="IPR003594">
    <property type="entry name" value="HATPase_dom"/>
</dbReference>
<dbReference type="CDD" id="cd18774">
    <property type="entry name" value="PDC2_HK_sensor"/>
    <property type="match status" value="1"/>
</dbReference>
<dbReference type="CDD" id="cd00075">
    <property type="entry name" value="HATPase"/>
    <property type="match status" value="1"/>
</dbReference>
<dbReference type="InterPro" id="IPR004358">
    <property type="entry name" value="Sig_transdc_His_kin-like_C"/>
</dbReference>
<dbReference type="RefSeq" id="WP_184192045.1">
    <property type="nucleotide sequence ID" value="NZ_JACHGW010000001.1"/>
</dbReference>
<feature type="domain" description="Histidine kinase" evidence="8">
    <location>
        <begin position="335"/>
        <end position="549"/>
    </location>
</feature>
<dbReference type="SMART" id="SM00387">
    <property type="entry name" value="HATPase_c"/>
    <property type="match status" value="1"/>
</dbReference>
<keyword evidence="7" id="KW-0812">Transmembrane</keyword>
<dbReference type="Proteomes" id="UP000520814">
    <property type="component" value="Unassembled WGS sequence"/>
</dbReference>
<proteinExistence type="predicted"/>